<feature type="region of interest" description="Disordered" evidence="1">
    <location>
        <begin position="88"/>
        <end position="117"/>
    </location>
</feature>
<name>A0AAV8AD04_9EUKA</name>
<gene>
    <name evidence="4" type="ORF">M0812_06538</name>
</gene>
<reference evidence="4" key="1">
    <citation type="submission" date="2022-08" db="EMBL/GenBank/DDBJ databases">
        <title>Novel sulphate-reducing endosymbionts in the free-living metamonad Anaeramoeba.</title>
        <authorList>
            <person name="Jerlstrom-Hultqvist J."/>
            <person name="Cepicka I."/>
            <person name="Gallot-Lavallee L."/>
            <person name="Salas-Leiva D."/>
            <person name="Curtis B.A."/>
            <person name="Zahonova K."/>
            <person name="Pipaliya S."/>
            <person name="Dacks J."/>
            <person name="Roger A.J."/>
        </authorList>
    </citation>
    <scope>NUCLEOTIDE SEQUENCE</scope>
    <source>
        <strain evidence="4">Busselton2</strain>
    </source>
</reference>
<dbReference type="Proteomes" id="UP001146793">
    <property type="component" value="Unassembled WGS sequence"/>
</dbReference>
<dbReference type="Pfam" id="PF25766">
    <property type="entry name" value="TPR_RPAP1"/>
    <property type="match status" value="1"/>
</dbReference>
<feature type="region of interest" description="Disordered" evidence="1">
    <location>
        <begin position="21"/>
        <end position="68"/>
    </location>
</feature>
<protein>
    <submittedName>
        <fullName evidence="4">RNA polymerase ii-associated protein</fullName>
    </submittedName>
</protein>
<accession>A0AAV8AD04</accession>
<comment type="caution">
    <text evidence="4">The sequence shown here is derived from an EMBL/GenBank/DDBJ whole genome shotgun (WGS) entry which is preliminary data.</text>
</comment>
<dbReference type="InterPro" id="IPR013929">
    <property type="entry name" value="RPAP1_C"/>
</dbReference>
<feature type="compositionally biased region" description="Basic residues" evidence="1">
    <location>
        <begin position="25"/>
        <end position="44"/>
    </location>
</feature>
<feature type="region of interest" description="Disordered" evidence="1">
    <location>
        <begin position="168"/>
        <end position="189"/>
    </location>
</feature>
<evidence type="ECO:0000313" key="5">
    <source>
        <dbReference type="Proteomes" id="UP001146793"/>
    </source>
</evidence>
<evidence type="ECO:0000259" key="2">
    <source>
        <dbReference type="Pfam" id="PF08620"/>
    </source>
</evidence>
<evidence type="ECO:0000313" key="4">
    <source>
        <dbReference type="EMBL" id="KAJ3450363.1"/>
    </source>
</evidence>
<feature type="compositionally biased region" description="Basic and acidic residues" evidence="1">
    <location>
        <begin position="238"/>
        <end position="258"/>
    </location>
</feature>
<dbReference type="PANTHER" id="PTHR21483:SF18">
    <property type="entry name" value="RNA POLYMERASE II-ASSOCIATED PROTEIN 1"/>
    <property type="match status" value="1"/>
</dbReference>
<dbReference type="PANTHER" id="PTHR21483">
    <property type="entry name" value="RNA POLYMERASE II-ASSOCIATED PROTEIN 1"/>
    <property type="match status" value="1"/>
</dbReference>
<feature type="domain" description="RPAP1/MINIYO-like TPR repeats" evidence="3">
    <location>
        <begin position="1307"/>
        <end position="1500"/>
    </location>
</feature>
<feature type="compositionally biased region" description="Basic and acidic residues" evidence="1">
    <location>
        <begin position="45"/>
        <end position="68"/>
    </location>
</feature>
<evidence type="ECO:0000256" key="1">
    <source>
        <dbReference type="SAM" id="MobiDB-lite"/>
    </source>
</evidence>
<feature type="compositionally biased region" description="Basic and acidic residues" evidence="1">
    <location>
        <begin position="97"/>
        <end position="117"/>
    </location>
</feature>
<feature type="compositionally biased region" description="Basic and acidic residues" evidence="1">
    <location>
        <begin position="800"/>
        <end position="853"/>
    </location>
</feature>
<dbReference type="Pfam" id="PF08620">
    <property type="entry name" value="RPAP1_C"/>
    <property type="match status" value="1"/>
</dbReference>
<proteinExistence type="predicted"/>
<feature type="region of interest" description="Disordered" evidence="1">
    <location>
        <begin position="371"/>
        <end position="429"/>
    </location>
</feature>
<feature type="region of interest" description="Disordered" evidence="1">
    <location>
        <begin position="238"/>
        <end position="259"/>
    </location>
</feature>
<sequence length="1573" mass="188462">MSVHPKLTNQTEEDLEKEQKLFYQQKKKPSVRAVRVKPKKSRFKKSLDIQNKKQNIDQQKQKEEEQQKPIVKDIVGLEEKMPTVLPNLDEYYLQKKYPKEKESEKKPTNTGEDARKRLALEETKLRLQYTGIIEHLHSDKKLFTAPKPRKTGFPPIIKRSEFRKRLEAKKKKERELQKQKEKQNQIQKNIDKKEKDQIVFKKKGIEIEIEKEKEEDQEKVEEKKKVKEIEIEIEIEKEKEKEKEKEEEEKEKQKEKTKQNIKKITLEDEFQIEMHENDEFNLWEREELGISRNEITEKEINKESDRLFNSMTEEERLETKEKLLRMLDPKIVETLKRLGKLKEQKRVELQKKEEEKDIKIKKIKKMSFQKDILKEQDKRQEKETKQKKTEKEKEKKKNEKEKENENENEKEKEKQKQISNENKNENENYEEKWKKRIELMKLTNPLEKEKLKWTEDIGIKTQDKKKEKKTEYRFGFSGEILSQEKMNDQMEGGKGRGRGLFHHGLEPEKPGYSISELLILTRSRITSQRTLSFNILTQILKQCQINGNHKKKEYKYIIDHCFELGLGLVIKYSILYEENYTSLIASLETLHTIVVLKKRKKQNNIFLDSIGTTFKGYESLCVNPFNNEKKIEELEAKKKFEEEEGQPIDEELRNIFKEENEKFQDDEHQILVKDFSRGLIEGGLLERFMIILKKKKINKKFLIKKMILEILISLARNSDFVKEEIVKYTELINLFKEIISKKNEYKIIKLIWIISQYNSKYTLLLKKSGIFDITKRFFKPINNENEEMERKKKKGKGKRIKLEKENEKGKENKNEKKNENENEKENKKEKENEKEKEKEKENEKENKEENKNNEENEIKNYKKCIKQSLILWRIVLCYGIDYEIFPNIYNEIINLLTGFEKNNRDLTFVPYIYNVFERLIHIAKSRKTTSLKWDHLIPLLDPAYTLLISIINNLNIKKNTFKNNNKEKETNNNNIDTENLTNNLIIIDSILQFLSSYYFSISEEGRLSNISLKEEILFYYEKYLKTIINSDFLKILIYLYFNLKLNYEKNEFSFANYPQTLISDIDKGGISLIYTWSTFNGFFRLILGMKTNCPEIKKLIPKNIYQLINEFYLKINIDNNNNNDNNNNSNNNTEDKNESIKLLFRQRNFMIFYFQKFLILLNFTNLTNNIKLQIFKNSLILIDGFTIKDENYKIDLFKQIIFGEKFFSLIKTKINIKSPIKIETEFTIDTKINRLQLLNYYLKTFFPLVFDKQVQEREKEKEKGKKKKSKLIFLNFSPIQDNKFLISNDWMFFPIIRFDYYLEINFLKQILLFILFLEENEIIPKQINNCLKSLYTSFIFLKGSEIFLSPEINILLSTLWDNYHPNNAIYLISEYETAMRSSSIIMARSFEKLLLQFISAYSFESYGEPIFSDFIFSILCTSNPKTYKWRIFNELLEILNLIKPINNKLEDSLLNPPESNLEILRFMSQAISGKYLSLQRNQILFIYCLHHLNHFLFKTEFDFRKQVLLSNLLTNAPKLSVRHLLLYNPDFHLKYIGEIKNDHFSLDNLSNEKKLKLQQVSSTINQIKNFIKI</sequence>
<dbReference type="InterPro" id="IPR039913">
    <property type="entry name" value="RPAP1/Rba50"/>
</dbReference>
<feature type="region of interest" description="Disordered" evidence="1">
    <location>
        <begin position="787"/>
        <end position="853"/>
    </location>
</feature>
<feature type="domain" description="RPAP1 C-terminal" evidence="2">
    <location>
        <begin position="471"/>
        <end position="543"/>
    </location>
</feature>
<dbReference type="InterPro" id="IPR057989">
    <property type="entry name" value="TPR_RPAP1/MINIYO-like"/>
</dbReference>
<dbReference type="GO" id="GO:0006366">
    <property type="term" value="P:transcription by RNA polymerase II"/>
    <property type="evidence" value="ECO:0007669"/>
    <property type="project" value="InterPro"/>
</dbReference>
<dbReference type="EMBL" id="JANTQA010000012">
    <property type="protein sequence ID" value="KAJ3450363.1"/>
    <property type="molecule type" value="Genomic_DNA"/>
</dbReference>
<feature type="compositionally biased region" description="Basic and acidic residues" evidence="1">
    <location>
        <begin position="173"/>
        <end position="189"/>
    </location>
</feature>
<organism evidence="4 5">
    <name type="scientific">Anaeramoeba flamelloides</name>
    <dbReference type="NCBI Taxonomy" id="1746091"/>
    <lineage>
        <taxon>Eukaryota</taxon>
        <taxon>Metamonada</taxon>
        <taxon>Anaeramoebidae</taxon>
        <taxon>Anaeramoeba</taxon>
    </lineage>
</organism>
<evidence type="ECO:0000259" key="3">
    <source>
        <dbReference type="Pfam" id="PF25766"/>
    </source>
</evidence>